<dbReference type="InterPro" id="IPR035874">
    <property type="entry name" value="IDS"/>
</dbReference>
<evidence type="ECO:0000256" key="5">
    <source>
        <dbReference type="ARBA" id="ARBA00022801"/>
    </source>
</evidence>
<comment type="cofactor">
    <cofactor evidence="1">
        <name>Ca(2+)</name>
        <dbReference type="ChEBI" id="CHEBI:29108"/>
    </cofactor>
</comment>
<dbReference type="Gene3D" id="3.40.720.10">
    <property type="entry name" value="Alkaline Phosphatase, subunit A"/>
    <property type="match status" value="1"/>
</dbReference>
<evidence type="ECO:0000256" key="1">
    <source>
        <dbReference type="ARBA" id="ARBA00001913"/>
    </source>
</evidence>
<dbReference type="InterPro" id="IPR000917">
    <property type="entry name" value="Sulfatase_N"/>
</dbReference>
<dbReference type="SUPFAM" id="SSF53649">
    <property type="entry name" value="Alkaline phosphatase-like"/>
    <property type="match status" value="1"/>
</dbReference>
<evidence type="ECO:0000256" key="2">
    <source>
        <dbReference type="ARBA" id="ARBA00008779"/>
    </source>
</evidence>
<evidence type="ECO:0000256" key="3">
    <source>
        <dbReference type="ARBA" id="ARBA00022723"/>
    </source>
</evidence>
<dbReference type="PANTHER" id="PTHR45953">
    <property type="entry name" value="IDURONATE 2-SULFATASE"/>
    <property type="match status" value="1"/>
</dbReference>
<evidence type="ECO:0000256" key="4">
    <source>
        <dbReference type="ARBA" id="ARBA00022729"/>
    </source>
</evidence>
<comment type="caution">
    <text evidence="9">The sequence shown here is derived from an EMBL/GenBank/DDBJ whole genome shotgun (WGS) entry which is preliminary data.</text>
</comment>
<dbReference type="CDD" id="cd16030">
    <property type="entry name" value="iduronate-2-sulfatase"/>
    <property type="match status" value="1"/>
</dbReference>
<dbReference type="GO" id="GO:0004423">
    <property type="term" value="F:iduronate-2-sulfatase activity"/>
    <property type="evidence" value="ECO:0007669"/>
    <property type="project" value="InterPro"/>
</dbReference>
<dbReference type="InterPro" id="IPR017850">
    <property type="entry name" value="Alkaline_phosphatase_core_sf"/>
</dbReference>
<name>A0A5B2TZX8_9FLAO</name>
<accession>A0A5B2TZX8</accession>
<feature type="domain" description="Sulfatase N-terminal" evidence="8">
    <location>
        <begin position="47"/>
        <end position="389"/>
    </location>
</feature>
<gene>
    <name evidence="9" type="ORF">F0361_10015</name>
</gene>
<dbReference type="GO" id="GO:0046872">
    <property type="term" value="F:metal ion binding"/>
    <property type="evidence" value="ECO:0007669"/>
    <property type="project" value="UniProtKB-KW"/>
</dbReference>
<keyword evidence="7" id="KW-0472">Membrane</keyword>
<keyword evidence="7" id="KW-0812">Transmembrane</keyword>
<reference evidence="9 10" key="1">
    <citation type="submission" date="2019-09" db="EMBL/GenBank/DDBJ databases">
        <authorList>
            <person name="Khan S.A."/>
            <person name="Jeon C.O."/>
            <person name="Chun B.H."/>
            <person name="Jeong S.E."/>
        </authorList>
    </citation>
    <scope>NUCLEOTIDE SEQUENCE [LARGE SCALE GENOMIC DNA]</scope>
    <source>
        <strain evidence="9 10">KCTC 42508</strain>
    </source>
</reference>
<evidence type="ECO:0000313" key="9">
    <source>
        <dbReference type="EMBL" id="KAA2219899.1"/>
    </source>
</evidence>
<evidence type="ECO:0000256" key="6">
    <source>
        <dbReference type="ARBA" id="ARBA00022837"/>
    </source>
</evidence>
<dbReference type="Proteomes" id="UP000323188">
    <property type="component" value="Unassembled WGS sequence"/>
</dbReference>
<protein>
    <submittedName>
        <fullName evidence="9">Sulfatase</fullName>
    </submittedName>
</protein>
<evidence type="ECO:0000259" key="8">
    <source>
        <dbReference type="Pfam" id="PF00884"/>
    </source>
</evidence>
<organism evidence="9 10">
    <name type="scientific">Maribacter flavus</name>
    <dbReference type="NCBI Taxonomy" id="1658664"/>
    <lineage>
        <taxon>Bacteria</taxon>
        <taxon>Pseudomonadati</taxon>
        <taxon>Bacteroidota</taxon>
        <taxon>Flavobacteriia</taxon>
        <taxon>Flavobacteriales</taxon>
        <taxon>Flavobacteriaceae</taxon>
        <taxon>Maribacter</taxon>
    </lineage>
</organism>
<proteinExistence type="inferred from homology"/>
<dbReference type="EMBL" id="VUOE01000001">
    <property type="protein sequence ID" value="KAA2219899.1"/>
    <property type="molecule type" value="Genomic_DNA"/>
</dbReference>
<evidence type="ECO:0000256" key="7">
    <source>
        <dbReference type="SAM" id="Phobius"/>
    </source>
</evidence>
<dbReference type="PANTHER" id="PTHR45953:SF1">
    <property type="entry name" value="IDURONATE 2-SULFATASE"/>
    <property type="match status" value="1"/>
</dbReference>
<keyword evidence="6" id="KW-0106">Calcium</keyword>
<feature type="transmembrane region" description="Helical" evidence="7">
    <location>
        <begin position="12"/>
        <end position="32"/>
    </location>
</feature>
<evidence type="ECO:0000313" key="10">
    <source>
        <dbReference type="Proteomes" id="UP000323188"/>
    </source>
</evidence>
<dbReference type="AlphaFoldDB" id="A0A5B2TZX8"/>
<dbReference type="RefSeq" id="WP_154918401.1">
    <property type="nucleotide sequence ID" value="NZ_VUOE01000001.1"/>
</dbReference>
<dbReference type="Pfam" id="PF00884">
    <property type="entry name" value="Sulfatase"/>
    <property type="match status" value="1"/>
</dbReference>
<sequence>MKISTIGLRDNVFLLRSLLFITVILFIKPNIFGQDSHENIQEGNVNNVLFIMVDDLFNNFNVYDLRTPNINKLINRGMLFDRAYAQAPLCNPSRSSILTGKRPNNLRIWSNAPHFRGIHPRIKTLPEVFKDQGYTAIGIGKIFHNWGQALMGDPKSWSRPEMYHWAAHSQDWYIPGRPFEIHGDIPKGAAVQMEDVPDEAYLDGRIANEAINTLRNLRETPFFLAVGFWKPHLPYNAPKKYWDYYDRSKLPSLSYTDEINSISDWNYIDSNEARSYSDVPKNGPISDNKKLELRHGYYAAISFLDAQIGKIIDELENLDLMDKTTIVFLSDHGYHAGEHGQFGKWTNFEIGTRVPLVVYSPNLTKPGSKSSSIVELIDLFPTLVEIADIDIENLSQKLDGNSLLPIFENPKREIKKIAVSQIPRPLGSEANFSIIGSSIRDKDYRYVQWKSVNNDSIIAEELYNLKQNLFKVDNIISDKREQRIVQGLKRSLNETLKVE</sequence>
<dbReference type="GO" id="GO:0005737">
    <property type="term" value="C:cytoplasm"/>
    <property type="evidence" value="ECO:0007669"/>
    <property type="project" value="TreeGrafter"/>
</dbReference>
<keyword evidence="3" id="KW-0479">Metal-binding</keyword>
<keyword evidence="7" id="KW-1133">Transmembrane helix</keyword>
<comment type="similarity">
    <text evidence="2">Belongs to the sulfatase family.</text>
</comment>
<keyword evidence="5" id="KW-0378">Hydrolase</keyword>
<keyword evidence="4" id="KW-0732">Signal</keyword>